<dbReference type="Gene3D" id="3.90.320.10">
    <property type="match status" value="1"/>
</dbReference>
<dbReference type="EMBL" id="CP001055">
    <property type="protein sequence ID" value="ACC98620.1"/>
    <property type="molecule type" value="Genomic_DNA"/>
</dbReference>
<dbReference type="STRING" id="445932.Emin_1068"/>
<dbReference type="Proteomes" id="UP000001029">
    <property type="component" value="Chromosome"/>
</dbReference>
<name>B2KDM4_ELUMP</name>
<dbReference type="GO" id="GO:0004527">
    <property type="term" value="F:exonuclease activity"/>
    <property type="evidence" value="ECO:0007669"/>
    <property type="project" value="UniProtKB-KW"/>
</dbReference>
<accession>B2KDM4</accession>
<keyword evidence="2" id="KW-0378">Hydrolase</keyword>
<evidence type="ECO:0000313" key="2">
    <source>
        <dbReference type="EMBL" id="ACC98620.1"/>
    </source>
</evidence>
<dbReference type="InterPro" id="IPR038726">
    <property type="entry name" value="PDDEXK_AddAB-type"/>
</dbReference>
<sequence>MIHFIIRTLIKGSKMATSKLSFSYSKMTLYRECPQKYKFRYIHKIPEAPKYYFAFGSAMHKALEFIYSVKQPPFPSLEQILDFFDADWRSTSYQDKGYASISKELEGYDEGRRILISYYQKHKDSFFIPLAVEFRTTLDIDNLSLISIIDRVDYFGNGALAITDYKTGKTVQREPDQLYMYQKVMQNSPVLKNIINEKEGKETEVKIEKLSFYHLPSLKVMDFEPAPQKEIDVFWEGVLKTADEIRGKNFNPDPSESKCRWCDYKAMCPVFTGMEFEQFQKTEKPVFSDIPVTNEDILSSKIDELAETGQKYSSLKKEIISLMKQNNYNQHFGSNYKVELKQKEFLDFEDKEKVIEFLKEKNLIKKTLVPTQCSIEALLDDPSVPEDDKARLKELGVNRVSDELQIKKVEK</sequence>
<dbReference type="AlphaFoldDB" id="B2KDM4"/>
<keyword evidence="2" id="KW-0269">Exonuclease</keyword>
<gene>
    <name evidence="2" type="ordered locus">Emin_1068</name>
</gene>
<protein>
    <submittedName>
        <fullName evidence="2">Putative RecB family exonuclease</fullName>
    </submittedName>
</protein>
<feature type="domain" description="PD-(D/E)XK endonuclease-like" evidence="1">
    <location>
        <begin position="21"/>
        <end position="269"/>
    </location>
</feature>
<organism evidence="2 3">
    <name type="scientific">Elusimicrobium minutum (strain Pei191)</name>
    <dbReference type="NCBI Taxonomy" id="445932"/>
    <lineage>
        <taxon>Bacteria</taxon>
        <taxon>Pseudomonadati</taxon>
        <taxon>Elusimicrobiota</taxon>
        <taxon>Elusimicrobia</taxon>
        <taxon>Elusimicrobiales</taxon>
        <taxon>Elusimicrobiaceae</taxon>
        <taxon>Elusimicrobium</taxon>
    </lineage>
</organism>
<dbReference type="OrthoDB" id="9791397at2"/>
<proteinExistence type="predicted"/>
<reference evidence="2 3" key="1">
    <citation type="journal article" date="2009" name="Appl. Environ. Microbiol.">
        <title>Genomic analysis of 'Elusimicrobium minutum,' the first cultivated representative of the phylum 'Elusimicrobia' (formerly termite group 1).</title>
        <authorList>
            <person name="Herlemann D.P.R."/>
            <person name="Geissinger O."/>
            <person name="Ikeda-Ohtsubo W."/>
            <person name="Kunin V."/>
            <person name="Sun H."/>
            <person name="Lapidus A."/>
            <person name="Hugenholtz P."/>
            <person name="Brune A."/>
        </authorList>
    </citation>
    <scope>NUCLEOTIDE SEQUENCE [LARGE SCALE GENOMIC DNA]</scope>
    <source>
        <strain evidence="2 3">Pei191</strain>
    </source>
</reference>
<dbReference type="InterPro" id="IPR011604">
    <property type="entry name" value="PDDEXK-like_dom_sf"/>
</dbReference>
<dbReference type="Pfam" id="PF12705">
    <property type="entry name" value="PDDEXK_1"/>
    <property type="match status" value="1"/>
</dbReference>
<keyword evidence="3" id="KW-1185">Reference proteome</keyword>
<dbReference type="KEGG" id="emi:Emin_1068"/>
<keyword evidence="2" id="KW-0540">Nuclease</keyword>
<dbReference type="HOGENOM" id="CLU_729050_0_0_0"/>
<evidence type="ECO:0000259" key="1">
    <source>
        <dbReference type="Pfam" id="PF12705"/>
    </source>
</evidence>
<evidence type="ECO:0000313" key="3">
    <source>
        <dbReference type="Proteomes" id="UP000001029"/>
    </source>
</evidence>